<dbReference type="PANTHER" id="PTHR45752:SF195">
    <property type="entry name" value="LEUCINE-RICH REPEAT (LRR) FAMILY PROTEIN-RELATED"/>
    <property type="match status" value="1"/>
</dbReference>
<name>A0ABD4U224_9ACTO</name>
<feature type="compositionally biased region" description="Gly residues" evidence="3">
    <location>
        <begin position="62"/>
        <end position="79"/>
    </location>
</feature>
<dbReference type="Pfam" id="PF00560">
    <property type="entry name" value="LRR_1"/>
    <property type="match status" value="2"/>
</dbReference>
<dbReference type="PANTHER" id="PTHR45752">
    <property type="entry name" value="LEUCINE-RICH REPEAT-CONTAINING"/>
    <property type="match status" value="1"/>
</dbReference>
<dbReference type="SUPFAM" id="SSF52058">
    <property type="entry name" value="L domain-like"/>
    <property type="match status" value="1"/>
</dbReference>
<sequence length="907" mass="97818">TTFIPSSLETPTKNQEKINTFCPLSRLLSKAVIIGGTSAVSPKTETQIKAALTGGNSDNAAGGAGSGTGSAGGSTGGSGAVEAPSEGTTKIENPTEKNIIRTKEQATAAIKEFKPSSPNEDIMLARNTMKVDPKELPEKTTTAGGIISVLPNDQYPNGLLQKVIKVEKNSDGTETLTTRQATLPEAIGETNGPVVLPVYDPEKVNMSEVSLDPIPLQKYAKSQGITVGETPVVTTDRASGITKTEVRTGWLPQSCRELKGALDKKVKAKGNSIAPRLYEKPVKEDKQSVSAEITLEKEKKKEKEVDTVPPTEKKKKTNKHTASVSAKGRATVNLAGSFGIVAGACINIEHLQLKEVELGFGSLWKHSAKVAVDGEIKGEVKKPLFNPPSKIVMIWAIPVTIDTELDLFASAQASAELSKTWSWYYKHVYGITYHDGRVEALNYEEASSAENKHPFRINAEVQAGLKLSLKAKLLGFVGLEGTAALTATAFAKDIPSENQECKASLGFDVGINGTAGFPKLAELVGLKLEEATLKIYNHEWKLPKKAPNLCPASEIPAYSGLHKCRARTKDKWWGDFDEVAQNKADLAKITELNCGVKDISNVEGIGKLTNLEKADLNTNPLKSLPAEIKNLTKLKKLDAHNAGLEKLPPEIGQLKALENLHLGSEFAHYPNRLTTLPKEIGNLSNLKKLNLTSNQLASLPDTIGKLSKLEFIDLGKAEFTLQYNQLHSLPASITNLTNLKALGLRGNKITALPSDIGRLSKLEILDIRDNPIYSLPTGEQGIGALSNLTSLEIRLPKVHLCHADCKSIDLPADIGRLSKLKKLTISGKLSQLPDITNLQSLKALDLSYNNFTQLPAQISALKSLKALDIGGNKFRDLEFWGLPSDCRVTGGINCNAKNAQCKSKKTF</sequence>
<keyword evidence="1" id="KW-0433">Leucine-rich repeat</keyword>
<accession>A0ABD4U224</accession>
<dbReference type="PROSITE" id="PS51450">
    <property type="entry name" value="LRR"/>
    <property type="match status" value="2"/>
</dbReference>
<organism evidence="4 5">
    <name type="scientific">Mobiluncus mulieris</name>
    <dbReference type="NCBI Taxonomy" id="2052"/>
    <lineage>
        <taxon>Bacteria</taxon>
        <taxon>Bacillati</taxon>
        <taxon>Actinomycetota</taxon>
        <taxon>Actinomycetes</taxon>
        <taxon>Actinomycetales</taxon>
        <taxon>Actinomycetaceae</taxon>
        <taxon>Mobiluncus</taxon>
    </lineage>
</organism>
<dbReference type="InterPro" id="IPR003591">
    <property type="entry name" value="Leu-rich_rpt_typical-subtyp"/>
</dbReference>
<dbReference type="InterPro" id="IPR001611">
    <property type="entry name" value="Leu-rich_rpt"/>
</dbReference>
<feature type="region of interest" description="Disordered" evidence="3">
    <location>
        <begin position="293"/>
        <end position="324"/>
    </location>
</feature>
<feature type="region of interest" description="Disordered" evidence="3">
    <location>
        <begin position="54"/>
        <end position="97"/>
    </location>
</feature>
<feature type="compositionally biased region" description="Basic and acidic residues" evidence="3">
    <location>
        <begin position="294"/>
        <end position="306"/>
    </location>
</feature>
<dbReference type="InterPro" id="IPR050715">
    <property type="entry name" value="LRR-SigEffector_domain"/>
</dbReference>
<evidence type="ECO:0000313" key="5">
    <source>
        <dbReference type="Proteomes" id="UP001209486"/>
    </source>
</evidence>
<reference evidence="4 5" key="1">
    <citation type="submission" date="2019-08" db="EMBL/GenBank/DDBJ databases">
        <title>Comparison of rpoB and gyrB Sequences from Mobiluncus Species and Development of a Multiplex PCR Method for Clinical Detection of Mobiluncus curtisii and Mobiluncus mulieris.</title>
        <authorList>
            <person name="Yang L."/>
            <person name="Shen Y."/>
            <person name="Xu G."/>
            <person name="Shu L.-B."/>
            <person name="Hu J."/>
            <person name="Zhang R."/>
            <person name="Wang Y."/>
            <person name="Zhou H.-W."/>
            <person name="Zhang X."/>
        </authorList>
    </citation>
    <scope>NUCLEOTIDE SEQUENCE [LARGE SCALE GENOMIC DNA]</scope>
    <source>
        <strain evidence="4 5">M26</strain>
    </source>
</reference>
<evidence type="ECO:0000256" key="1">
    <source>
        <dbReference type="ARBA" id="ARBA00022614"/>
    </source>
</evidence>
<dbReference type="Gene3D" id="3.80.10.10">
    <property type="entry name" value="Ribonuclease Inhibitor"/>
    <property type="match status" value="4"/>
</dbReference>
<dbReference type="RefSeq" id="WP_263474620.1">
    <property type="nucleotide sequence ID" value="NZ_VSZY01000019.1"/>
</dbReference>
<keyword evidence="2" id="KW-0677">Repeat</keyword>
<dbReference type="EMBL" id="VSZY01000019">
    <property type="protein sequence ID" value="MCU9969608.1"/>
    <property type="molecule type" value="Genomic_DNA"/>
</dbReference>
<evidence type="ECO:0000256" key="3">
    <source>
        <dbReference type="SAM" id="MobiDB-lite"/>
    </source>
</evidence>
<evidence type="ECO:0000256" key="2">
    <source>
        <dbReference type="ARBA" id="ARBA00022737"/>
    </source>
</evidence>
<feature type="non-terminal residue" evidence="4">
    <location>
        <position position="1"/>
    </location>
</feature>
<protein>
    <submittedName>
        <fullName evidence="4">Leucine-rich repeat domain-containing protein</fullName>
    </submittedName>
</protein>
<comment type="caution">
    <text evidence="4">The sequence shown here is derived from an EMBL/GenBank/DDBJ whole genome shotgun (WGS) entry which is preliminary data.</text>
</comment>
<dbReference type="InterPro" id="IPR032675">
    <property type="entry name" value="LRR_dom_sf"/>
</dbReference>
<dbReference type="AlphaFoldDB" id="A0ABD4U224"/>
<dbReference type="Proteomes" id="UP001209486">
    <property type="component" value="Unassembled WGS sequence"/>
</dbReference>
<evidence type="ECO:0000313" key="4">
    <source>
        <dbReference type="EMBL" id="MCU9969608.1"/>
    </source>
</evidence>
<dbReference type="SMART" id="SM00364">
    <property type="entry name" value="LRR_BAC"/>
    <property type="match status" value="5"/>
</dbReference>
<gene>
    <name evidence="4" type="ORF">FYZ43_09480</name>
</gene>
<dbReference type="SMART" id="SM00369">
    <property type="entry name" value="LRR_TYP"/>
    <property type="match status" value="7"/>
</dbReference>
<proteinExistence type="predicted"/>